<reference evidence="7" key="1">
    <citation type="submission" date="2025-08" db="UniProtKB">
        <authorList>
            <consortium name="RefSeq"/>
        </authorList>
    </citation>
    <scope>IDENTIFICATION</scope>
</reference>
<name>A0ABM3W7Q5_ERIEU</name>
<dbReference type="InterPro" id="IPR036767">
    <property type="entry name" value="ApaG_sf"/>
</dbReference>
<dbReference type="PANTHER" id="PTHR46550">
    <property type="entry name" value="F-BOX ONLY PROTEIN 3"/>
    <property type="match status" value="1"/>
</dbReference>
<dbReference type="InterPro" id="IPR036047">
    <property type="entry name" value="F-box-like_dom_sf"/>
</dbReference>
<keyword evidence="2" id="KW-0833">Ubl conjugation pathway</keyword>
<evidence type="ECO:0000256" key="3">
    <source>
        <dbReference type="SAM" id="MobiDB-lite"/>
    </source>
</evidence>
<dbReference type="NCBIfam" id="NF003967">
    <property type="entry name" value="PRK05461.1"/>
    <property type="match status" value="1"/>
</dbReference>
<dbReference type="Gene3D" id="3.40.1580.10">
    <property type="entry name" value="SMI1/KNR4-like"/>
    <property type="match status" value="1"/>
</dbReference>
<evidence type="ECO:0000256" key="2">
    <source>
        <dbReference type="ARBA" id="ARBA00022786"/>
    </source>
</evidence>
<comment type="pathway">
    <text evidence="1">Protein modification; protein ubiquitination.</text>
</comment>
<dbReference type="RefSeq" id="XP_060032609.1">
    <property type="nucleotide sequence ID" value="XM_060176626.1"/>
</dbReference>
<keyword evidence="6" id="KW-1185">Reference proteome</keyword>
<dbReference type="SUPFAM" id="SSF81383">
    <property type="entry name" value="F-box domain"/>
    <property type="match status" value="1"/>
</dbReference>
<dbReference type="Gene3D" id="1.20.1280.50">
    <property type="match status" value="1"/>
</dbReference>
<feature type="domain" description="F-box" evidence="4">
    <location>
        <begin position="10"/>
        <end position="56"/>
    </location>
</feature>
<sequence length="528" mass="60761">MAAMETESVSLTLESLPTDPLLLILSFLDYRDLINCCYVSRRLSQLSSHDPLWRRHCKKYWLISEEEKTQKNQCWKSLFIDTYSDVGRYIDHYAAIKKAWDDLKKYLEPRCPRMVLSLKEGAREEDLDAVEAQIGCKLPDDYRCSYRIHNGQKLVVPGLLGSMALSNHYRSEDLLDVDTAAGGFQQRQGLKYCLPLTFCIHTGLSQYIAVEAAEGRNKNEVFYQCPDQMARNPAAIDMFIIGATFTDWFTSYVNNVVSGGFPIIRDQIFRYIHDPECVATTGDITVSVSTSFLPELSSVHPPHYFFTYRIRIEMSKDALPEKACQLDSRYWRITNAKGDVEEVQGPGVVGEFPIISPGRVYEYTSCTTFSTTSGYMEGYYTFHFLYFKDKIFNVAIPRFHMACPTFRVSIARLSQGPYINAVFVLLGWLFHSDRKKGRNTTVAELHAGALILPCGARDQSWALKHVPYLEMSPEEYEEMEEEAEEEEEDDDDEVDSGDMVESDEDEEEARRRRVFDVPIRRRRCSRLF</sequence>
<evidence type="ECO:0000259" key="5">
    <source>
        <dbReference type="PROSITE" id="PS51087"/>
    </source>
</evidence>
<feature type="domain" description="ApaG" evidence="5">
    <location>
        <begin position="278"/>
        <end position="408"/>
    </location>
</feature>
<dbReference type="SUPFAM" id="SSF160631">
    <property type="entry name" value="SMI1/KNR4-like"/>
    <property type="match status" value="1"/>
</dbReference>
<dbReference type="InterPro" id="IPR037883">
    <property type="entry name" value="Knr4/Smi1-like_sf"/>
</dbReference>
<dbReference type="InterPro" id="IPR001810">
    <property type="entry name" value="F-box_dom"/>
</dbReference>
<dbReference type="PROSITE" id="PS50181">
    <property type="entry name" value="FBOX"/>
    <property type="match status" value="1"/>
</dbReference>
<evidence type="ECO:0000256" key="1">
    <source>
        <dbReference type="ARBA" id="ARBA00004906"/>
    </source>
</evidence>
<evidence type="ECO:0000313" key="7">
    <source>
        <dbReference type="RefSeq" id="XP_060032609.1"/>
    </source>
</evidence>
<proteinExistence type="predicted"/>
<dbReference type="SMART" id="SM00860">
    <property type="entry name" value="SMI1_KNR4"/>
    <property type="match status" value="1"/>
</dbReference>
<dbReference type="Pfam" id="PF09346">
    <property type="entry name" value="SMI1_KNR4"/>
    <property type="match status" value="1"/>
</dbReference>
<dbReference type="SMART" id="SM00256">
    <property type="entry name" value="FBOX"/>
    <property type="match status" value="1"/>
</dbReference>
<dbReference type="Pfam" id="PF12937">
    <property type="entry name" value="F-box-like"/>
    <property type="match status" value="1"/>
</dbReference>
<dbReference type="Pfam" id="PF04379">
    <property type="entry name" value="DUF525"/>
    <property type="match status" value="1"/>
</dbReference>
<dbReference type="Gene3D" id="2.60.40.1470">
    <property type="entry name" value="ApaG domain"/>
    <property type="match status" value="1"/>
</dbReference>
<dbReference type="PANTHER" id="PTHR46550:SF6">
    <property type="entry name" value="F-BOX ONLY PROTEIN 3"/>
    <property type="match status" value="1"/>
</dbReference>
<dbReference type="GeneID" id="103112412"/>
<dbReference type="InterPro" id="IPR007474">
    <property type="entry name" value="ApaG_domain"/>
</dbReference>
<dbReference type="Proteomes" id="UP001652624">
    <property type="component" value="Chromosome 17"/>
</dbReference>
<dbReference type="CDD" id="cd22084">
    <property type="entry name" value="F-box_FBXO3"/>
    <property type="match status" value="1"/>
</dbReference>
<protein>
    <submittedName>
        <fullName evidence="7">F-box only protein 3 isoform X1</fullName>
    </submittedName>
</protein>
<gene>
    <name evidence="7" type="primary">FBXO3</name>
</gene>
<dbReference type="InterPro" id="IPR018958">
    <property type="entry name" value="Knr4/Smi1-like_dom"/>
</dbReference>
<evidence type="ECO:0000259" key="4">
    <source>
        <dbReference type="PROSITE" id="PS50181"/>
    </source>
</evidence>
<feature type="region of interest" description="Disordered" evidence="3">
    <location>
        <begin position="474"/>
        <end position="511"/>
    </location>
</feature>
<dbReference type="InterPro" id="IPR052121">
    <property type="entry name" value="F-box_SCF_Substrate_Recog"/>
</dbReference>
<dbReference type="SUPFAM" id="SSF110069">
    <property type="entry name" value="ApaG-like"/>
    <property type="match status" value="1"/>
</dbReference>
<organism evidence="6 7">
    <name type="scientific">Erinaceus europaeus</name>
    <name type="common">Western European hedgehog</name>
    <dbReference type="NCBI Taxonomy" id="9365"/>
    <lineage>
        <taxon>Eukaryota</taxon>
        <taxon>Metazoa</taxon>
        <taxon>Chordata</taxon>
        <taxon>Craniata</taxon>
        <taxon>Vertebrata</taxon>
        <taxon>Euteleostomi</taxon>
        <taxon>Mammalia</taxon>
        <taxon>Eutheria</taxon>
        <taxon>Laurasiatheria</taxon>
        <taxon>Eulipotyphla</taxon>
        <taxon>Erinaceidae</taxon>
        <taxon>Erinaceinae</taxon>
        <taxon>Erinaceus</taxon>
    </lineage>
</organism>
<accession>A0ABM3W7Q5</accession>
<feature type="compositionally biased region" description="Acidic residues" evidence="3">
    <location>
        <begin position="474"/>
        <end position="507"/>
    </location>
</feature>
<dbReference type="PROSITE" id="PS51087">
    <property type="entry name" value="APAG"/>
    <property type="match status" value="1"/>
</dbReference>
<evidence type="ECO:0000313" key="6">
    <source>
        <dbReference type="Proteomes" id="UP001652624"/>
    </source>
</evidence>